<dbReference type="eggNOG" id="COG2263">
    <property type="taxonomic scope" value="Bacteria"/>
</dbReference>
<dbReference type="Gene3D" id="3.40.50.150">
    <property type="entry name" value="Vaccinia Virus protein VP39"/>
    <property type="match status" value="1"/>
</dbReference>
<dbReference type="STRING" id="1003195.SCATT_32600"/>
<dbReference type="RefSeq" id="WP_014143994.1">
    <property type="nucleotide sequence ID" value="NC_016111.1"/>
</dbReference>
<keyword evidence="2" id="KW-1185">Reference proteome</keyword>
<dbReference type="Proteomes" id="UP000007842">
    <property type="component" value="Chromosome"/>
</dbReference>
<accession>G8X2P0</accession>
<dbReference type="EMBL" id="CP003219">
    <property type="protein sequence ID" value="AEW95631.1"/>
    <property type="molecule type" value="Genomic_DNA"/>
</dbReference>
<dbReference type="InterPro" id="IPR029063">
    <property type="entry name" value="SAM-dependent_MTases_sf"/>
</dbReference>
<organism evidence="1 2">
    <name type="scientific">Streptantibioticus cattleyicolor (strain ATCC 35852 / DSM 46488 / JCM 4925 / NBRC 14057 / NRRL 8057)</name>
    <name type="common">Streptomyces cattleya</name>
    <dbReference type="NCBI Taxonomy" id="1003195"/>
    <lineage>
        <taxon>Bacteria</taxon>
        <taxon>Bacillati</taxon>
        <taxon>Actinomycetota</taxon>
        <taxon>Actinomycetes</taxon>
        <taxon>Kitasatosporales</taxon>
        <taxon>Streptomycetaceae</taxon>
        <taxon>Streptantibioticus</taxon>
    </lineage>
</organism>
<dbReference type="AlphaFoldDB" id="F8JUK4"/>
<dbReference type="PATRIC" id="fig|1003195.11.peg.4740"/>
<proteinExistence type="predicted"/>
<dbReference type="OrthoDB" id="4222224at2"/>
<dbReference type="HOGENOM" id="CLU_1128300_0_0_11"/>
<dbReference type="SUPFAM" id="SSF53335">
    <property type="entry name" value="S-adenosyl-L-methionine-dependent methyltransferases"/>
    <property type="match status" value="1"/>
</dbReference>
<accession>F8JUK4</accession>
<evidence type="ECO:0000313" key="2">
    <source>
        <dbReference type="Proteomes" id="UP000007842"/>
    </source>
</evidence>
<evidence type="ECO:0008006" key="3">
    <source>
        <dbReference type="Google" id="ProtNLM"/>
    </source>
</evidence>
<gene>
    <name evidence="1" type="ordered locus">SCATT_32600</name>
</gene>
<dbReference type="KEGG" id="scy:SCATT_32600"/>
<sequence>MTADDAPATRDSQSFYRDGGAGAIMRAAHFPDELLSFLQMEGLAVLDAASRNGCDSLVELGCYDGRSLEVARAAGIGYLGVDVSHGAVAALERRIADEGLTGRAAGVVGDILCPDGWRSAVPGRRPLQLLPFNLAGNLAEPEKAVAGLREVGELAVISVFNDEPWTTEVRRAYYTACGITVLEEVRGAYGGVLFRGVGGFRSQSFGTEGMAALLDAAGASAVGTRTNRLGRCVTVRFG</sequence>
<evidence type="ECO:0000313" key="1">
    <source>
        <dbReference type="EMBL" id="AEW95631.1"/>
    </source>
</evidence>
<reference evidence="2" key="1">
    <citation type="submission" date="2011-12" db="EMBL/GenBank/DDBJ databases">
        <title>Complete genome sequence of Streptomyces cattleya strain DSM 46488.</title>
        <authorList>
            <person name="Ou H.-Y."/>
            <person name="Li P."/>
            <person name="Zhao C."/>
            <person name="O'Hagan D."/>
            <person name="Deng Z."/>
        </authorList>
    </citation>
    <scope>NUCLEOTIDE SEQUENCE [LARGE SCALE GENOMIC DNA]</scope>
    <source>
        <strain evidence="2">ATCC 35852 / DSM 46488 / JCM 4925 / NBRC 14057 / NRRL 8057</strain>
    </source>
</reference>
<dbReference type="KEGG" id="sct:SCAT_3262"/>
<protein>
    <recommendedName>
        <fullName evidence="3">Methyltransferase domain-containing protein</fullName>
    </recommendedName>
</protein>
<name>F8JUK4_STREN</name>